<evidence type="ECO:0000256" key="6">
    <source>
        <dbReference type="ARBA" id="ARBA00023235"/>
    </source>
</evidence>
<dbReference type="CDD" id="cd00430">
    <property type="entry name" value="PLPDE_III_AR"/>
    <property type="match status" value="1"/>
</dbReference>
<feature type="active site" description="Proton acceptor; specific for D-alanine" evidence="7">
    <location>
        <position position="41"/>
    </location>
</feature>
<accession>A0A8J3EE31</accession>
<dbReference type="UniPathway" id="UPA00042">
    <property type="reaction ID" value="UER00497"/>
</dbReference>
<evidence type="ECO:0000256" key="9">
    <source>
        <dbReference type="PIRSR" id="PIRSR600821-52"/>
    </source>
</evidence>
<evidence type="ECO:0000256" key="8">
    <source>
        <dbReference type="PIRSR" id="PIRSR600821-50"/>
    </source>
</evidence>
<dbReference type="SUPFAM" id="SSF51419">
    <property type="entry name" value="PLP-binding barrel"/>
    <property type="match status" value="1"/>
</dbReference>
<dbReference type="HAMAP" id="MF_01201">
    <property type="entry name" value="Ala_racemase"/>
    <property type="match status" value="1"/>
</dbReference>
<evidence type="ECO:0000313" key="12">
    <source>
        <dbReference type="Proteomes" id="UP000597507"/>
    </source>
</evidence>
<dbReference type="InterPro" id="IPR011079">
    <property type="entry name" value="Ala_racemase_C"/>
</dbReference>
<keyword evidence="6 7" id="KW-0413">Isomerase</keyword>
<dbReference type="PRINTS" id="PR00992">
    <property type="entry name" value="ALARACEMASE"/>
</dbReference>
<dbReference type="NCBIfam" id="TIGR00492">
    <property type="entry name" value="alr"/>
    <property type="match status" value="1"/>
</dbReference>
<dbReference type="Gene3D" id="2.40.37.10">
    <property type="entry name" value="Lyase, Ornithine Decarboxylase, Chain A, domain 1"/>
    <property type="match status" value="1"/>
</dbReference>
<comment type="pathway">
    <text evidence="7">Amino-acid biosynthesis; D-alanine biosynthesis; D-alanine from L-alanine: step 1/1.</text>
</comment>
<reference evidence="11 12" key="1">
    <citation type="journal article" date="2014" name="Int. J. Syst. Evol. Microbiol.">
        <title>Complete genome sequence of Corynebacterium casei LMG S-19264T (=DSM 44701T), isolated from a smear-ripened cheese.</title>
        <authorList>
            <consortium name="US DOE Joint Genome Institute (JGI-PGF)"/>
            <person name="Walter F."/>
            <person name="Albersmeier A."/>
            <person name="Kalinowski J."/>
            <person name="Ruckert C."/>
        </authorList>
    </citation>
    <scope>NUCLEOTIDE SEQUENCE [LARGE SCALE GENOMIC DNA]</scope>
    <source>
        <strain evidence="11 12">CGMCC 1.16330</strain>
    </source>
</reference>
<dbReference type="InterPro" id="IPR001608">
    <property type="entry name" value="Ala_racemase_N"/>
</dbReference>
<protein>
    <recommendedName>
        <fullName evidence="4 7">Alanine racemase</fullName>
        <ecNumber evidence="4 7">5.1.1.1</ecNumber>
    </recommendedName>
</protein>
<dbReference type="SUPFAM" id="SSF50621">
    <property type="entry name" value="Alanine racemase C-terminal domain-like"/>
    <property type="match status" value="1"/>
</dbReference>
<evidence type="ECO:0000256" key="3">
    <source>
        <dbReference type="ARBA" id="ARBA00007880"/>
    </source>
</evidence>
<evidence type="ECO:0000256" key="2">
    <source>
        <dbReference type="ARBA" id="ARBA00001933"/>
    </source>
</evidence>
<dbReference type="InterPro" id="IPR009006">
    <property type="entry name" value="Ala_racemase/Decarboxylase_C"/>
</dbReference>
<evidence type="ECO:0000256" key="1">
    <source>
        <dbReference type="ARBA" id="ARBA00000316"/>
    </source>
</evidence>
<dbReference type="PANTHER" id="PTHR30511:SF0">
    <property type="entry name" value="ALANINE RACEMASE, CATABOLIC-RELATED"/>
    <property type="match status" value="1"/>
</dbReference>
<feature type="domain" description="Alanine racemase C-terminal" evidence="10">
    <location>
        <begin position="240"/>
        <end position="367"/>
    </location>
</feature>
<dbReference type="AlphaFoldDB" id="A0A8J3EE31"/>
<dbReference type="Gene3D" id="3.20.20.10">
    <property type="entry name" value="Alanine racemase"/>
    <property type="match status" value="1"/>
</dbReference>
<feature type="binding site" evidence="7 9">
    <location>
        <position position="310"/>
    </location>
    <ligand>
        <name>substrate</name>
    </ligand>
</feature>
<dbReference type="SMART" id="SM01005">
    <property type="entry name" value="Ala_racemase_C"/>
    <property type="match status" value="1"/>
</dbReference>
<feature type="active site" description="Proton acceptor; specific for L-alanine" evidence="7">
    <location>
        <position position="261"/>
    </location>
</feature>
<evidence type="ECO:0000256" key="4">
    <source>
        <dbReference type="ARBA" id="ARBA00013089"/>
    </source>
</evidence>
<dbReference type="Pfam" id="PF01168">
    <property type="entry name" value="Ala_racemase_N"/>
    <property type="match status" value="1"/>
</dbReference>
<dbReference type="InterPro" id="IPR029066">
    <property type="entry name" value="PLP-binding_barrel"/>
</dbReference>
<proteinExistence type="inferred from homology"/>
<comment type="catalytic activity">
    <reaction evidence="1 7">
        <text>L-alanine = D-alanine</text>
        <dbReference type="Rhea" id="RHEA:20249"/>
        <dbReference type="ChEBI" id="CHEBI:57416"/>
        <dbReference type="ChEBI" id="CHEBI:57972"/>
        <dbReference type="EC" id="5.1.1.1"/>
    </reaction>
</comment>
<dbReference type="InterPro" id="IPR020622">
    <property type="entry name" value="Ala_racemase_pyridoxalP-BS"/>
</dbReference>
<dbReference type="InterPro" id="IPR000821">
    <property type="entry name" value="Ala_racemase"/>
</dbReference>
<comment type="function">
    <text evidence="7">Catalyzes the interconversion of L-alanine and D-alanine. May also act on other amino acids.</text>
</comment>
<evidence type="ECO:0000256" key="5">
    <source>
        <dbReference type="ARBA" id="ARBA00022898"/>
    </source>
</evidence>
<feature type="modified residue" description="N6-(pyridoxal phosphate)lysine" evidence="7 8">
    <location>
        <position position="41"/>
    </location>
</feature>
<comment type="similarity">
    <text evidence="3 7">Belongs to the alanine racemase family.</text>
</comment>
<comment type="caution">
    <text evidence="11">The sequence shown here is derived from an EMBL/GenBank/DDBJ whole genome shotgun (WGS) entry which is preliminary data.</text>
</comment>
<keyword evidence="5 7" id="KW-0663">Pyridoxal phosphate</keyword>
<organism evidence="11 12">
    <name type="scientific">Caldovatus sediminis</name>
    <dbReference type="NCBI Taxonomy" id="2041189"/>
    <lineage>
        <taxon>Bacteria</taxon>
        <taxon>Pseudomonadati</taxon>
        <taxon>Pseudomonadota</taxon>
        <taxon>Alphaproteobacteria</taxon>
        <taxon>Acetobacterales</taxon>
        <taxon>Roseomonadaceae</taxon>
        <taxon>Caldovatus</taxon>
    </lineage>
</organism>
<evidence type="ECO:0000259" key="10">
    <source>
        <dbReference type="SMART" id="SM01005"/>
    </source>
</evidence>
<dbReference type="GO" id="GO:0008784">
    <property type="term" value="F:alanine racemase activity"/>
    <property type="evidence" value="ECO:0007669"/>
    <property type="project" value="UniProtKB-UniRule"/>
</dbReference>
<dbReference type="EC" id="5.1.1.1" evidence="4 7"/>
<dbReference type="Proteomes" id="UP000597507">
    <property type="component" value="Unassembled WGS sequence"/>
</dbReference>
<dbReference type="GO" id="GO:0030632">
    <property type="term" value="P:D-alanine biosynthetic process"/>
    <property type="evidence" value="ECO:0007669"/>
    <property type="project" value="UniProtKB-UniRule"/>
</dbReference>
<evidence type="ECO:0000313" key="11">
    <source>
        <dbReference type="EMBL" id="GGG48825.1"/>
    </source>
</evidence>
<dbReference type="EMBL" id="BMKS01000018">
    <property type="protein sequence ID" value="GGG48825.1"/>
    <property type="molecule type" value="Genomic_DNA"/>
</dbReference>
<dbReference type="RefSeq" id="WP_188903533.1">
    <property type="nucleotide sequence ID" value="NZ_BMKS01000018.1"/>
</dbReference>
<sequence length="369" mass="38355">METPGAEATQAVLTIDLAAVVANWRALRARHPAGAVAAVVKADAYGLGAAPVARALREAGCDTFFVAHLAEGLALREALGPGPAIAVLNGFPPCAEADRAALLPVLNTLGDIESHAAHARRRGAPVPAILHLDTGMARLGLDARELDALAADHARLAGLALRCVMSHLACADEPEHPLNRLQAERFAAACARLPPGLPRSLPNSSGLFLGAGFASDLARPGCALYGINPTPGRPNPMRQVVRLEAPVLQVREIPAGATIGYGASARAERPMRVATVAAGYADGYLRSLSNRGVVGSFAGRPVPLLGRVSMDLTTFDVTDLPEIRAGDRIALIGDAPGTTPDDLAARAGTIGYEILTSLGPRYRRVHRNG</sequence>
<comment type="cofactor">
    <cofactor evidence="2 7 8">
        <name>pyridoxal 5'-phosphate</name>
        <dbReference type="ChEBI" id="CHEBI:597326"/>
    </cofactor>
</comment>
<dbReference type="GO" id="GO:0005829">
    <property type="term" value="C:cytosol"/>
    <property type="evidence" value="ECO:0007669"/>
    <property type="project" value="TreeGrafter"/>
</dbReference>
<dbReference type="PROSITE" id="PS00395">
    <property type="entry name" value="ALANINE_RACEMASE"/>
    <property type="match status" value="1"/>
</dbReference>
<name>A0A8J3EE31_9PROT</name>
<dbReference type="PANTHER" id="PTHR30511">
    <property type="entry name" value="ALANINE RACEMASE"/>
    <property type="match status" value="1"/>
</dbReference>
<dbReference type="GO" id="GO:0030170">
    <property type="term" value="F:pyridoxal phosphate binding"/>
    <property type="evidence" value="ECO:0007669"/>
    <property type="project" value="UniProtKB-UniRule"/>
</dbReference>
<keyword evidence="12" id="KW-1185">Reference proteome</keyword>
<evidence type="ECO:0000256" key="7">
    <source>
        <dbReference type="HAMAP-Rule" id="MF_01201"/>
    </source>
</evidence>
<dbReference type="Pfam" id="PF00842">
    <property type="entry name" value="Ala_racemase_C"/>
    <property type="match status" value="1"/>
</dbReference>
<feature type="binding site" evidence="7 9">
    <location>
        <position position="138"/>
    </location>
    <ligand>
        <name>substrate</name>
    </ligand>
</feature>
<gene>
    <name evidence="11" type="ORF">GCM10010964_40250</name>
</gene>